<keyword evidence="4" id="KW-0472">Membrane</keyword>
<organism evidence="6 7">
    <name type="scientific">Geofilum rubicundum JCM 15548</name>
    <dbReference type="NCBI Taxonomy" id="1236989"/>
    <lineage>
        <taxon>Bacteria</taxon>
        <taxon>Pseudomonadati</taxon>
        <taxon>Bacteroidota</taxon>
        <taxon>Bacteroidia</taxon>
        <taxon>Marinilabiliales</taxon>
        <taxon>Marinilabiliaceae</taxon>
        <taxon>Geofilum</taxon>
    </lineage>
</organism>
<dbReference type="AlphaFoldDB" id="A0A0E9LY72"/>
<comment type="catalytic activity">
    <reaction evidence="4">
        <text>Cleavage of hydrophobic, N-terminal signal or leader sequences from secreted and periplasmic proteins.</text>
        <dbReference type="EC" id="3.4.21.89"/>
    </reaction>
</comment>
<feature type="domain" description="Peptidase S26" evidence="5">
    <location>
        <begin position="285"/>
        <end position="316"/>
    </location>
</feature>
<keyword evidence="4" id="KW-0812">Transmembrane</keyword>
<feature type="active site" evidence="3">
    <location>
        <position position="34"/>
    </location>
</feature>
<dbReference type="Proteomes" id="UP000032900">
    <property type="component" value="Unassembled WGS sequence"/>
</dbReference>
<dbReference type="STRING" id="1236989.JCM15548_12789"/>
<dbReference type="Gene3D" id="2.10.109.10">
    <property type="entry name" value="Umud Fragment, subunit A"/>
    <property type="match status" value="2"/>
</dbReference>
<dbReference type="PRINTS" id="PR00727">
    <property type="entry name" value="LEADERPTASE"/>
</dbReference>
<evidence type="ECO:0000313" key="7">
    <source>
        <dbReference type="Proteomes" id="UP000032900"/>
    </source>
</evidence>
<sequence>MRYLKKIFIVLLIGIGLIVFRMLAFEFFQVKQFSMEETYSDGSIVVVNKLAYGIRFPMRIGDIPFAEAVAFMFGKADRIHDISWEYRRIPGFAGIKQGDVVVFDHPAPWSREKLVKRCVALPGDTIAIINNRRYVGGKEEAEPFSVKFSYCVYTHEKELLEDSLNQYGIVARDHLWQSNGAHHYAMTSGTAKAFRNCTLVDSVVMDNFQIGAPGPQLFPHNRQYTRENYGPLLVPAKGMTVSLDSSNVILYKDVITRYEGNTLEVENDKILINGKASKNYTFHLDYFFLVGDNRYHSMDSRYWGFVPEFSIIGKVGPVIYTGRRN</sequence>
<keyword evidence="4" id="KW-0378">Hydrolase</keyword>
<evidence type="ECO:0000256" key="3">
    <source>
        <dbReference type="PIRSR" id="PIRSR600223-1"/>
    </source>
</evidence>
<comment type="caution">
    <text evidence="6">The sequence shown here is derived from an EMBL/GenBank/DDBJ whole genome shotgun (WGS) entry which is preliminary data.</text>
</comment>
<feature type="active site" evidence="3">
    <location>
        <position position="116"/>
    </location>
</feature>
<proteinExistence type="inferred from homology"/>
<feature type="domain" description="Peptidase S26" evidence="5">
    <location>
        <begin position="3"/>
        <end position="148"/>
    </location>
</feature>
<evidence type="ECO:0000256" key="1">
    <source>
        <dbReference type="ARBA" id="ARBA00009370"/>
    </source>
</evidence>
<dbReference type="PANTHER" id="PTHR43390:SF1">
    <property type="entry name" value="CHLOROPLAST PROCESSING PEPTIDASE"/>
    <property type="match status" value="1"/>
</dbReference>
<dbReference type="PANTHER" id="PTHR43390">
    <property type="entry name" value="SIGNAL PEPTIDASE I"/>
    <property type="match status" value="1"/>
</dbReference>
<dbReference type="InterPro" id="IPR000223">
    <property type="entry name" value="Pept_S26A_signal_pept_1"/>
</dbReference>
<dbReference type="GO" id="GO:0004252">
    <property type="term" value="F:serine-type endopeptidase activity"/>
    <property type="evidence" value="ECO:0007669"/>
    <property type="project" value="InterPro"/>
</dbReference>
<protein>
    <recommendedName>
        <fullName evidence="2 4">Signal peptidase I</fullName>
        <ecNumber evidence="4">3.4.21.89</ecNumber>
    </recommendedName>
</protein>
<dbReference type="SUPFAM" id="SSF51306">
    <property type="entry name" value="LexA/Signal peptidase"/>
    <property type="match status" value="1"/>
</dbReference>
<evidence type="ECO:0000256" key="2">
    <source>
        <dbReference type="ARBA" id="ARBA00019232"/>
    </source>
</evidence>
<dbReference type="GO" id="GO:0016020">
    <property type="term" value="C:membrane"/>
    <property type="evidence" value="ECO:0007669"/>
    <property type="project" value="UniProtKB-SubCell"/>
</dbReference>
<dbReference type="InterPro" id="IPR036286">
    <property type="entry name" value="LexA/Signal_pep-like_sf"/>
</dbReference>
<keyword evidence="7" id="KW-1185">Reference proteome</keyword>
<dbReference type="GO" id="GO:0006465">
    <property type="term" value="P:signal peptide processing"/>
    <property type="evidence" value="ECO:0007669"/>
    <property type="project" value="InterPro"/>
</dbReference>
<dbReference type="OrthoDB" id="9802919at2"/>
<dbReference type="Pfam" id="PF10502">
    <property type="entry name" value="Peptidase_S26"/>
    <property type="match status" value="2"/>
</dbReference>
<comment type="similarity">
    <text evidence="1 4">Belongs to the peptidase S26 family.</text>
</comment>
<dbReference type="InterPro" id="IPR019533">
    <property type="entry name" value="Peptidase_S26"/>
</dbReference>
<dbReference type="RefSeq" id="WP_062125562.1">
    <property type="nucleotide sequence ID" value="NZ_BAZW01000024.1"/>
</dbReference>
<evidence type="ECO:0000259" key="5">
    <source>
        <dbReference type="Pfam" id="PF10502"/>
    </source>
</evidence>
<dbReference type="GO" id="GO:0009003">
    <property type="term" value="F:signal peptidase activity"/>
    <property type="evidence" value="ECO:0007669"/>
    <property type="project" value="UniProtKB-EC"/>
</dbReference>
<evidence type="ECO:0000256" key="4">
    <source>
        <dbReference type="RuleBase" id="RU362042"/>
    </source>
</evidence>
<evidence type="ECO:0000313" key="6">
    <source>
        <dbReference type="EMBL" id="GAO30512.1"/>
    </source>
</evidence>
<dbReference type="CDD" id="cd06530">
    <property type="entry name" value="S26_SPase_I"/>
    <property type="match status" value="2"/>
</dbReference>
<keyword evidence="4" id="KW-0645">Protease</keyword>
<feature type="transmembrane region" description="Helical" evidence="4">
    <location>
        <begin position="7"/>
        <end position="28"/>
    </location>
</feature>
<comment type="subcellular location">
    <subcellularLocation>
        <location evidence="4">Membrane</location>
        <topology evidence="4">Single-pass type II membrane protein</topology>
    </subcellularLocation>
</comment>
<gene>
    <name evidence="6" type="ORF">JCM15548_12789</name>
</gene>
<accession>A0A0E9LY72</accession>
<reference evidence="6 7" key="1">
    <citation type="journal article" date="2015" name="Microbes Environ.">
        <title>Distribution and evolution of nitrogen fixation genes in the phylum bacteroidetes.</title>
        <authorList>
            <person name="Inoue J."/>
            <person name="Oshima K."/>
            <person name="Suda W."/>
            <person name="Sakamoto M."/>
            <person name="Iino T."/>
            <person name="Noda S."/>
            <person name="Hongoh Y."/>
            <person name="Hattori M."/>
            <person name="Ohkuma M."/>
        </authorList>
    </citation>
    <scope>NUCLEOTIDE SEQUENCE [LARGE SCALE GENOMIC DNA]</scope>
    <source>
        <strain evidence="6">JCM 15548</strain>
    </source>
</reference>
<name>A0A0E9LY72_9BACT</name>
<dbReference type="EC" id="3.4.21.89" evidence="4"/>
<dbReference type="NCBIfam" id="TIGR02227">
    <property type="entry name" value="sigpep_I_bact"/>
    <property type="match status" value="1"/>
</dbReference>
<dbReference type="EMBL" id="BAZW01000024">
    <property type="protein sequence ID" value="GAO30512.1"/>
    <property type="molecule type" value="Genomic_DNA"/>
</dbReference>
<keyword evidence="4" id="KW-1133">Transmembrane helix</keyword>